<dbReference type="GO" id="GO:0005737">
    <property type="term" value="C:cytoplasm"/>
    <property type="evidence" value="ECO:0007669"/>
    <property type="project" value="TreeGrafter"/>
</dbReference>
<dbReference type="InterPro" id="IPR014025">
    <property type="entry name" value="Glutaredoxin_subgr"/>
</dbReference>
<dbReference type="Proteomes" id="UP000770015">
    <property type="component" value="Unassembled WGS sequence"/>
</dbReference>
<evidence type="ECO:0000256" key="7">
    <source>
        <dbReference type="ARBA" id="ARBA00047960"/>
    </source>
</evidence>
<dbReference type="PROSITE" id="PS51354">
    <property type="entry name" value="GLUTAREDOXIN_2"/>
    <property type="match status" value="1"/>
</dbReference>
<keyword evidence="4" id="KW-1015">Disulfide bond</keyword>
<evidence type="ECO:0000256" key="2">
    <source>
        <dbReference type="ARBA" id="ARBA00022448"/>
    </source>
</evidence>
<dbReference type="EMBL" id="JAGSXJ010000045">
    <property type="protein sequence ID" value="KAH6662617.1"/>
    <property type="molecule type" value="Genomic_DNA"/>
</dbReference>
<keyword evidence="10" id="KW-1185">Reference proteome</keyword>
<comment type="catalytic activity">
    <reaction evidence="7">
        <text>RX + glutathione = an S-substituted glutathione + a halide anion + H(+)</text>
        <dbReference type="Rhea" id="RHEA:16437"/>
        <dbReference type="ChEBI" id="CHEBI:15378"/>
        <dbReference type="ChEBI" id="CHEBI:16042"/>
        <dbReference type="ChEBI" id="CHEBI:17792"/>
        <dbReference type="ChEBI" id="CHEBI:57925"/>
        <dbReference type="ChEBI" id="CHEBI:90779"/>
        <dbReference type="EC" id="2.5.1.18"/>
    </reaction>
</comment>
<feature type="domain" description="Glutaredoxin" evidence="8">
    <location>
        <begin position="33"/>
        <end position="95"/>
    </location>
</feature>
<organism evidence="9 10">
    <name type="scientific">Plectosphaerella plurivora</name>
    <dbReference type="NCBI Taxonomy" id="936078"/>
    <lineage>
        <taxon>Eukaryota</taxon>
        <taxon>Fungi</taxon>
        <taxon>Dikarya</taxon>
        <taxon>Ascomycota</taxon>
        <taxon>Pezizomycotina</taxon>
        <taxon>Sordariomycetes</taxon>
        <taxon>Hypocreomycetidae</taxon>
        <taxon>Glomerellales</taxon>
        <taxon>Plectosphaerellaceae</taxon>
        <taxon>Plectosphaerella</taxon>
    </lineage>
</organism>
<dbReference type="NCBIfam" id="TIGR02180">
    <property type="entry name" value="GRX_euk"/>
    <property type="match status" value="1"/>
</dbReference>
<dbReference type="OrthoDB" id="418495at2759"/>
<evidence type="ECO:0000256" key="6">
    <source>
        <dbReference type="ARBA" id="ARBA00035808"/>
    </source>
</evidence>
<evidence type="ECO:0000259" key="8">
    <source>
        <dbReference type="Pfam" id="PF00462"/>
    </source>
</evidence>
<dbReference type="PRINTS" id="PR00160">
    <property type="entry name" value="GLUTAREDOXIN"/>
</dbReference>
<evidence type="ECO:0000256" key="1">
    <source>
        <dbReference type="ARBA" id="ARBA00000217"/>
    </source>
</evidence>
<dbReference type="PANTHER" id="PTHR45694:SF18">
    <property type="entry name" value="GLUTAREDOXIN-1-RELATED"/>
    <property type="match status" value="1"/>
</dbReference>
<dbReference type="InterPro" id="IPR011899">
    <property type="entry name" value="Glutaredoxin_euk/vir"/>
</dbReference>
<dbReference type="PROSITE" id="PS00195">
    <property type="entry name" value="GLUTAREDOXIN_1"/>
    <property type="match status" value="1"/>
</dbReference>
<sequence>MSTFFRRLFSSAPPVNMSQAKDTVQKYIDENRVIVFSKSYCPYCRQAKSALDSLRTAYEAIELDQRDDGAALQDALQQISGQRTVPNIYIGQKHIGGNSDLQTLLSTDKLEPLLQEVGAIKA</sequence>
<protein>
    <submittedName>
        <fullName evidence="9">Glutaredoxin-C2</fullName>
    </submittedName>
</protein>
<dbReference type="InterPro" id="IPR011767">
    <property type="entry name" value="GLR_AS"/>
</dbReference>
<dbReference type="InterPro" id="IPR002109">
    <property type="entry name" value="Glutaredoxin"/>
</dbReference>
<dbReference type="SUPFAM" id="SSF52833">
    <property type="entry name" value="Thioredoxin-like"/>
    <property type="match status" value="1"/>
</dbReference>
<proteinExistence type="predicted"/>
<dbReference type="InterPro" id="IPR036249">
    <property type="entry name" value="Thioredoxin-like_sf"/>
</dbReference>
<dbReference type="FunFam" id="3.40.30.10:FF:000026">
    <property type="entry name" value="Glutaredoxin 2"/>
    <property type="match status" value="1"/>
</dbReference>
<dbReference type="GO" id="GO:0034599">
    <property type="term" value="P:cellular response to oxidative stress"/>
    <property type="evidence" value="ECO:0007669"/>
    <property type="project" value="TreeGrafter"/>
</dbReference>
<evidence type="ECO:0000256" key="3">
    <source>
        <dbReference type="ARBA" id="ARBA00022982"/>
    </source>
</evidence>
<dbReference type="Gene3D" id="3.40.30.10">
    <property type="entry name" value="Glutaredoxin"/>
    <property type="match status" value="1"/>
</dbReference>
<name>A0A9P8UYH2_9PEZI</name>
<dbReference type="GO" id="GO:0015038">
    <property type="term" value="F:glutathione disulfide oxidoreductase activity"/>
    <property type="evidence" value="ECO:0007669"/>
    <property type="project" value="TreeGrafter"/>
</dbReference>
<comment type="catalytic activity">
    <reaction evidence="1">
        <text>2 glutathione + H2O2 = glutathione disulfide + 2 H2O</text>
        <dbReference type="Rhea" id="RHEA:16833"/>
        <dbReference type="ChEBI" id="CHEBI:15377"/>
        <dbReference type="ChEBI" id="CHEBI:16240"/>
        <dbReference type="ChEBI" id="CHEBI:57925"/>
        <dbReference type="ChEBI" id="CHEBI:58297"/>
        <dbReference type="EC" id="1.11.1.9"/>
    </reaction>
</comment>
<gene>
    <name evidence="9" type="ORF">F5X68DRAFT_218417</name>
</gene>
<keyword evidence="5" id="KW-0676">Redox-active center</keyword>
<comment type="catalytic activity">
    <reaction evidence="6">
        <text>1-chloro-2,4-dinitrobenzene + glutathione = 2,4-dinitrophenyl-S-glutathione + chloride + H(+)</text>
        <dbReference type="Rhea" id="RHEA:51220"/>
        <dbReference type="ChEBI" id="CHEBI:15378"/>
        <dbReference type="ChEBI" id="CHEBI:17996"/>
        <dbReference type="ChEBI" id="CHEBI:34718"/>
        <dbReference type="ChEBI" id="CHEBI:57925"/>
        <dbReference type="ChEBI" id="CHEBI:133977"/>
        <dbReference type="EC" id="2.5.1.18"/>
    </reaction>
</comment>
<dbReference type="CDD" id="cd03419">
    <property type="entry name" value="GRX_GRXh_1_2_like"/>
    <property type="match status" value="1"/>
</dbReference>
<evidence type="ECO:0000313" key="9">
    <source>
        <dbReference type="EMBL" id="KAH6662617.1"/>
    </source>
</evidence>
<evidence type="ECO:0000256" key="5">
    <source>
        <dbReference type="ARBA" id="ARBA00023284"/>
    </source>
</evidence>
<dbReference type="Pfam" id="PF00462">
    <property type="entry name" value="Glutaredoxin"/>
    <property type="match status" value="1"/>
</dbReference>
<reference evidence="9" key="1">
    <citation type="journal article" date="2021" name="Nat. Commun.">
        <title>Genetic determinants of endophytism in the Arabidopsis root mycobiome.</title>
        <authorList>
            <person name="Mesny F."/>
            <person name="Miyauchi S."/>
            <person name="Thiergart T."/>
            <person name="Pickel B."/>
            <person name="Atanasova L."/>
            <person name="Karlsson M."/>
            <person name="Huettel B."/>
            <person name="Barry K.W."/>
            <person name="Haridas S."/>
            <person name="Chen C."/>
            <person name="Bauer D."/>
            <person name="Andreopoulos W."/>
            <person name="Pangilinan J."/>
            <person name="LaButti K."/>
            <person name="Riley R."/>
            <person name="Lipzen A."/>
            <person name="Clum A."/>
            <person name="Drula E."/>
            <person name="Henrissat B."/>
            <person name="Kohler A."/>
            <person name="Grigoriev I.V."/>
            <person name="Martin F.M."/>
            <person name="Hacquard S."/>
        </authorList>
    </citation>
    <scope>NUCLEOTIDE SEQUENCE</scope>
    <source>
        <strain evidence="9">MPI-SDFR-AT-0117</strain>
    </source>
</reference>
<keyword evidence="3" id="KW-0249">Electron transport</keyword>
<evidence type="ECO:0000313" key="10">
    <source>
        <dbReference type="Proteomes" id="UP000770015"/>
    </source>
</evidence>
<keyword evidence="2" id="KW-0813">Transport</keyword>
<dbReference type="GO" id="GO:0004364">
    <property type="term" value="F:glutathione transferase activity"/>
    <property type="evidence" value="ECO:0007669"/>
    <property type="project" value="UniProtKB-EC"/>
</dbReference>
<accession>A0A9P8UYH2</accession>
<comment type="caution">
    <text evidence="9">The sequence shown here is derived from an EMBL/GenBank/DDBJ whole genome shotgun (WGS) entry which is preliminary data.</text>
</comment>
<dbReference type="PANTHER" id="PTHR45694">
    <property type="entry name" value="GLUTAREDOXIN 2"/>
    <property type="match status" value="1"/>
</dbReference>
<evidence type="ECO:0000256" key="4">
    <source>
        <dbReference type="ARBA" id="ARBA00023157"/>
    </source>
</evidence>
<dbReference type="AlphaFoldDB" id="A0A9P8UYH2"/>
<dbReference type="GO" id="GO:0004602">
    <property type="term" value="F:glutathione peroxidase activity"/>
    <property type="evidence" value="ECO:0007669"/>
    <property type="project" value="UniProtKB-EC"/>
</dbReference>